<organism evidence="1 2">
    <name type="scientific">Clostridium putrefaciens</name>
    <dbReference type="NCBI Taxonomy" id="99675"/>
    <lineage>
        <taxon>Bacteria</taxon>
        <taxon>Bacillati</taxon>
        <taxon>Bacillota</taxon>
        <taxon>Clostridia</taxon>
        <taxon>Eubacteriales</taxon>
        <taxon>Clostridiaceae</taxon>
        <taxon>Clostridium</taxon>
    </lineage>
</organism>
<sequence length="215" mass="24694">MIVSCLLDILDKCIKKENVIVDISSGINSEIDAMKLGINKIDINNETILTSEKIIKAAKKHIDILHVYGYRWTRDNEKELTNALKSKVKVRVIISDFNNDITMEFYKNHMNSDIKSKIKEVLNLWRYICVNLGDDSNLEIYLFDGAITHALHLNENSVVIKSIPACKSYNKGNTTTIYSKKLENGIYEKYAQEIEQIVKESTLYTIEDLLEKSEN</sequence>
<reference evidence="1 2" key="1">
    <citation type="submission" date="2018-06" db="EMBL/GenBank/DDBJ databases">
        <authorList>
            <consortium name="Pathogen Informatics"/>
            <person name="Doyle S."/>
        </authorList>
    </citation>
    <scope>NUCLEOTIDE SEQUENCE [LARGE SCALE GENOMIC DNA]</scope>
    <source>
        <strain evidence="1 2">NCTC9836</strain>
    </source>
</reference>
<proteinExistence type="predicted"/>
<dbReference type="Proteomes" id="UP000254664">
    <property type="component" value="Unassembled WGS sequence"/>
</dbReference>
<name>A0A381J7Y0_9CLOT</name>
<gene>
    <name evidence="1" type="ORF">NCTC9836_01420</name>
</gene>
<dbReference type="SUPFAM" id="SSF56024">
    <property type="entry name" value="Phospholipase D/nuclease"/>
    <property type="match status" value="1"/>
</dbReference>
<evidence type="ECO:0000313" key="1">
    <source>
        <dbReference type="EMBL" id="SUY47093.1"/>
    </source>
</evidence>
<dbReference type="AlphaFoldDB" id="A0A381J7Y0"/>
<accession>A0A381J7Y0</accession>
<evidence type="ECO:0000313" key="2">
    <source>
        <dbReference type="Proteomes" id="UP000254664"/>
    </source>
</evidence>
<dbReference type="RefSeq" id="WP_115641090.1">
    <property type="nucleotide sequence ID" value="NZ_UFWZ01000001.1"/>
</dbReference>
<keyword evidence="2" id="KW-1185">Reference proteome</keyword>
<protein>
    <submittedName>
        <fullName evidence="1">Uncharacterized protein</fullName>
    </submittedName>
</protein>
<dbReference type="EMBL" id="UFWZ01000001">
    <property type="protein sequence ID" value="SUY47093.1"/>
    <property type="molecule type" value="Genomic_DNA"/>
</dbReference>